<feature type="binding site" evidence="6">
    <location>
        <position position="40"/>
    </location>
    <ligand>
        <name>Fe cation</name>
        <dbReference type="ChEBI" id="CHEBI:24875"/>
        <label>1</label>
    </ligand>
</feature>
<name>A0A7C0XD34_UNCW3</name>
<dbReference type="GO" id="GO:0046872">
    <property type="term" value="F:metal ion binding"/>
    <property type="evidence" value="ECO:0007669"/>
    <property type="project" value="UniProtKB-KW"/>
</dbReference>
<keyword evidence="3" id="KW-0408">Iron</keyword>
<dbReference type="Gene3D" id="3.60.21.10">
    <property type="match status" value="1"/>
</dbReference>
<feature type="active site" description="Proton donor" evidence="5">
    <location>
        <position position="68"/>
    </location>
</feature>
<feature type="binding site" evidence="6">
    <location>
        <position position="39"/>
    </location>
    <ligand>
        <name>Fe cation</name>
        <dbReference type="ChEBI" id="CHEBI:24875"/>
        <label>2</label>
    </ligand>
</feature>
<accession>A0A7C0XD34</accession>
<organism evidence="7">
    <name type="scientific">candidate division WOR-3 bacterium</name>
    <dbReference type="NCBI Taxonomy" id="2052148"/>
    <lineage>
        <taxon>Bacteria</taxon>
        <taxon>Bacteria division WOR-3</taxon>
    </lineage>
</organism>
<dbReference type="Proteomes" id="UP000885931">
    <property type="component" value="Unassembled WGS sequence"/>
</dbReference>
<dbReference type="PIRSF" id="PIRSF004789">
    <property type="entry name" value="DR1281"/>
    <property type="match status" value="1"/>
</dbReference>
<keyword evidence="1 6" id="KW-0479">Metal-binding</keyword>
<dbReference type="InterPro" id="IPR029052">
    <property type="entry name" value="Metallo-depent_PP-like"/>
</dbReference>
<feature type="binding site" evidence="6">
    <location>
        <position position="8"/>
    </location>
    <ligand>
        <name>Fe cation</name>
        <dbReference type="ChEBI" id="CHEBI:24875"/>
        <label>1</label>
    </ligand>
</feature>
<evidence type="ECO:0000256" key="1">
    <source>
        <dbReference type="ARBA" id="ARBA00022723"/>
    </source>
</evidence>
<dbReference type="PANTHER" id="PTHR36303:SF1">
    <property type="entry name" value="2',3'-CYCLIC-NUCLEOTIDE 2'-PHOSPHODIESTERASE"/>
    <property type="match status" value="1"/>
</dbReference>
<evidence type="ECO:0000256" key="2">
    <source>
        <dbReference type="ARBA" id="ARBA00022801"/>
    </source>
</evidence>
<reference evidence="7" key="1">
    <citation type="journal article" date="2020" name="mSystems">
        <title>Genome- and Community-Level Interaction Insights into Carbon Utilization and Element Cycling Functions of Hydrothermarchaeota in Hydrothermal Sediment.</title>
        <authorList>
            <person name="Zhou Z."/>
            <person name="Liu Y."/>
            <person name="Xu W."/>
            <person name="Pan J."/>
            <person name="Luo Z.H."/>
            <person name="Li M."/>
        </authorList>
    </citation>
    <scope>NUCLEOTIDE SEQUENCE [LARGE SCALE GENOMIC DNA]</scope>
    <source>
        <strain evidence="7">HyVt-237</strain>
    </source>
</reference>
<evidence type="ECO:0000313" key="7">
    <source>
        <dbReference type="EMBL" id="HDM90258.1"/>
    </source>
</evidence>
<feature type="binding site" evidence="6">
    <location>
        <position position="39"/>
    </location>
    <ligand>
        <name>Fe cation</name>
        <dbReference type="ChEBI" id="CHEBI:24875"/>
        <label>1</label>
    </ligand>
</feature>
<dbReference type="Pfam" id="PF13277">
    <property type="entry name" value="YmdB"/>
    <property type="match status" value="1"/>
</dbReference>
<feature type="binding site" evidence="6">
    <location>
        <position position="67"/>
    </location>
    <ligand>
        <name>Fe cation</name>
        <dbReference type="ChEBI" id="CHEBI:24875"/>
        <label>2</label>
    </ligand>
</feature>
<keyword evidence="2" id="KW-0378">Hydrolase</keyword>
<comment type="similarity">
    <text evidence="4">Belongs to the YmdB-like family.</text>
</comment>
<dbReference type="AlphaFoldDB" id="A0A7C0XD34"/>
<proteinExistence type="inferred from homology"/>
<dbReference type="EMBL" id="DRBW01000143">
    <property type="protein sequence ID" value="HDM90258.1"/>
    <property type="molecule type" value="Genomic_DNA"/>
</dbReference>
<gene>
    <name evidence="7" type="ORF">ENG67_03505</name>
</gene>
<dbReference type="CDD" id="cd07382">
    <property type="entry name" value="MPP_DR1281"/>
    <property type="match status" value="1"/>
</dbReference>
<sequence>MRILFIGDVVGNPGRRAVREILPRLKMEMGIEFTVANVENAAGGAGLTEKIVRELRDYGIDVMTGGNHTWDKREVYSFIDRYEWLLRPANYPEGVPGKGFGVYTSDTGLKVSVVNLIGRLFVGSFDCPFRKADEILKTLEPGVILVDFHAETTSEKQALGHYLDGRVSAVIGTHTHVQTSDERILRGGTAYITDAGMSGGLYGVIGIKKEQAIDRFLYQIPQRFEPSKEMIGLEGVYLEVDPKTGKATRIERIRRFIS</sequence>
<evidence type="ECO:0000256" key="3">
    <source>
        <dbReference type="ARBA" id="ARBA00023004"/>
    </source>
</evidence>
<dbReference type="NCBIfam" id="TIGR00282">
    <property type="entry name" value="TIGR00282 family metallophosphoesterase"/>
    <property type="match status" value="1"/>
</dbReference>
<feature type="binding site" evidence="6">
    <location>
        <position position="176"/>
    </location>
    <ligand>
        <name>Fe cation</name>
        <dbReference type="ChEBI" id="CHEBI:24875"/>
        <label>1</label>
    </ligand>
</feature>
<dbReference type="GO" id="GO:0004113">
    <property type="term" value="F:2',3'-cyclic-nucleotide 3'-phosphodiesterase activity"/>
    <property type="evidence" value="ECO:0007669"/>
    <property type="project" value="TreeGrafter"/>
</dbReference>
<feature type="binding site" evidence="6">
    <location>
        <position position="174"/>
    </location>
    <ligand>
        <name>Fe cation</name>
        <dbReference type="ChEBI" id="CHEBI:24875"/>
        <label>2</label>
    </ligand>
</feature>
<feature type="binding site" evidence="6">
    <location>
        <position position="149"/>
    </location>
    <ligand>
        <name>Fe cation</name>
        <dbReference type="ChEBI" id="CHEBI:24875"/>
        <label>2</label>
    </ligand>
</feature>
<dbReference type="SUPFAM" id="SSF56300">
    <property type="entry name" value="Metallo-dependent phosphatases"/>
    <property type="match status" value="1"/>
</dbReference>
<dbReference type="InterPro" id="IPR005235">
    <property type="entry name" value="YmdB-like"/>
</dbReference>
<dbReference type="FunFam" id="3.60.21.10:FF:000016">
    <property type="entry name" value="Putative metallophosphoesterase"/>
    <property type="match status" value="1"/>
</dbReference>
<dbReference type="PANTHER" id="PTHR36303">
    <property type="entry name" value="2',3'-CYCLIC-NUCLEOTIDE 2'-PHOSPHODIESTERASE"/>
    <property type="match status" value="1"/>
</dbReference>
<evidence type="ECO:0000256" key="4">
    <source>
        <dbReference type="ARBA" id="ARBA00061401"/>
    </source>
</evidence>
<evidence type="ECO:0000256" key="5">
    <source>
        <dbReference type="PIRSR" id="PIRSR004789-50"/>
    </source>
</evidence>
<evidence type="ECO:0000256" key="6">
    <source>
        <dbReference type="PIRSR" id="PIRSR004789-51"/>
    </source>
</evidence>
<comment type="caution">
    <text evidence="7">The sequence shown here is derived from an EMBL/GenBank/DDBJ whole genome shotgun (WGS) entry which is preliminary data.</text>
</comment>
<protein>
    <submittedName>
        <fullName evidence="7">TIGR00282 family metallophosphoesterase</fullName>
    </submittedName>
</protein>